<feature type="transmembrane region" description="Helical" evidence="10">
    <location>
        <begin position="163"/>
        <end position="183"/>
    </location>
</feature>
<dbReference type="InterPro" id="IPR017871">
    <property type="entry name" value="ABC_transporter-like_CS"/>
</dbReference>
<keyword evidence="3" id="KW-0813">Transport</keyword>
<evidence type="ECO:0000256" key="4">
    <source>
        <dbReference type="ARBA" id="ARBA00022692"/>
    </source>
</evidence>
<dbReference type="InterPro" id="IPR036640">
    <property type="entry name" value="ABC1_TM_sf"/>
</dbReference>
<comment type="subcellular location">
    <subcellularLocation>
        <location evidence="1">Membrane</location>
        <topology evidence="1">Multi-pass membrane protein</topology>
    </subcellularLocation>
</comment>
<evidence type="ECO:0000256" key="7">
    <source>
        <dbReference type="ARBA" id="ARBA00022840"/>
    </source>
</evidence>
<dbReference type="Pfam" id="PF00664">
    <property type="entry name" value="ABC_membrane"/>
    <property type="match status" value="2"/>
</dbReference>
<dbReference type="Gene3D" id="3.40.50.300">
    <property type="entry name" value="P-loop containing nucleotide triphosphate hydrolases"/>
    <property type="match status" value="1"/>
</dbReference>
<feature type="domain" description="ABC transporter" evidence="12">
    <location>
        <begin position="365"/>
        <end position="601"/>
    </location>
</feature>
<evidence type="ECO:0000313" key="14">
    <source>
        <dbReference type="Proteomes" id="UP000887566"/>
    </source>
</evidence>
<dbReference type="CDD" id="cd03249">
    <property type="entry name" value="ABC_MTABC3_MDL1_MDL2"/>
    <property type="match status" value="1"/>
</dbReference>
<dbReference type="GO" id="GO:0140359">
    <property type="term" value="F:ABC-type transporter activity"/>
    <property type="evidence" value="ECO:0007669"/>
    <property type="project" value="InterPro"/>
</dbReference>
<dbReference type="FunFam" id="1.20.1560.10:FF:000018">
    <property type="entry name" value="ATP-binding cassette subfamily B member 11"/>
    <property type="match status" value="1"/>
</dbReference>
<keyword evidence="9 10" id="KW-0472">Membrane</keyword>
<dbReference type="Proteomes" id="UP000887566">
    <property type="component" value="Unplaced"/>
</dbReference>
<dbReference type="SUPFAM" id="SSF52540">
    <property type="entry name" value="P-loop containing nucleoside triphosphate hydrolases"/>
    <property type="match status" value="1"/>
</dbReference>
<dbReference type="Gene3D" id="1.20.1560.10">
    <property type="entry name" value="ABC transporter type 1, transmembrane domain"/>
    <property type="match status" value="2"/>
</dbReference>
<comment type="similarity">
    <text evidence="2">Belongs to the ABC transporter superfamily. ABCB family. Multidrug resistance exporter (TC 3.A.1.201) subfamily.</text>
</comment>
<evidence type="ECO:0000256" key="3">
    <source>
        <dbReference type="ARBA" id="ARBA00022448"/>
    </source>
</evidence>
<dbReference type="InterPro" id="IPR003439">
    <property type="entry name" value="ABC_transporter-like_ATP-bd"/>
</dbReference>
<sequence length="705" mass="76763">MLALILGCIVAAASGAGWPLMSTIFGGLSNTFLSAQSSFGGDAWNNDSSTSGATMSTITSLNSSASASSGALDQISKELFLSQTIQYCLQYTYLGCGVLVAGYLQIAIWITVSERMMNKIRAKFFEAILRQDIAWFDEKQSGTLVTHLSDAMERIKEGVGDKFGLLIQYVAQFFAGFIIAFIYSWKLTLVMLSLTPLMALSGGFMGKMISSASRREQELYSVAGAIAEEVLSCIRTVIAFNGQKRESDRYENALQTGKVEGVKKSIYTGLGMGVVFLIMFSSYGLAFWYGSTLIASGEIPRGTVFTVLFSVMMGSFALGNAGPSIALIATAKGSAHAIFEIIDRVPAIDAYNRAGKKLAAPRGKIEISNVSFRYPTRPDMTVLNGVSIAAEPGETIALVGSSGCGKSTLVNLLLRYYDVTSGSIKIDGEPIKSLNLKWMRNLIAVVSQEPILFDATVEENIRFGRQNVTHAEMMKVCKMANAHDFISKLPQGYKTEVGERGTQLSGGQKQRIAIARALVRDPKILLLDEATSALDSESESIVQEALEKAAKGRTTIVIAHRLSTIRNADKIVVLAHGEVKEVGTHAELIEKKQLYFDLTYSKTGEELLSGARFWSLMFLGLGVLEAVTWFFSAWLFGVAGENVTMKMRLSVFKNVLRQDVAFFDDPRHSTGKICTRLATDAPNVKAVSVFISKHKTYIETARVVQ</sequence>
<reference evidence="15" key="1">
    <citation type="submission" date="2022-11" db="UniProtKB">
        <authorList>
            <consortium name="WormBaseParasite"/>
        </authorList>
    </citation>
    <scope>IDENTIFICATION</scope>
</reference>
<evidence type="ECO:0000256" key="8">
    <source>
        <dbReference type="ARBA" id="ARBA00022989"/>
    </source>
</evidence>
<feature type="signal peptide" evidence="11">
    <location>
        <begin position="1"/>
        <end position="15"/>
    </location>
</feature>
<dbReference type="PROSITE" id="PS50929">
    <property type="entry name" value="ABC_TM1F"/>
    <property type="match status" value="2"/>
</dbReference>
<dbReference type="PROSITE" id="PS50893">
    <property type="entry name" value="ABC_TRANSPORTER_2"/>
    <property type="match status" value="1"/>
</dbReference>
<name>A0A914UNP2_9BILA</name>
<evidence type="ECO:0000256" key="2">
    <source>
        <dbReference type="ARBA" id="ARBA00007577"/>
    </source>
</evidence>
<dbReference type="AlphaFoldDB" id="A0A914UNP2"/>
<feature type="transmembrane region" description="Helical" evidence="10">
    <location>
        <begin position="613"/>
        <end position="639"/>
    </location>
</feature>
<evidence type="ECO:0000256" key="9">
    <source>
        <dbReference type="ARBA" id="ARBA00023136"/>
    </source>
</evidence>
<feature type="domain" description="ABC transmembrane type-1" evidence="13">
    <location>
        <begin position="5"/>
        <end position="330"/>
    </location>
</feature>
<evidence type="ECO:0000313" key="15">
    <source>
        <dbReference type="WBParaSite" id="PSAMB.scaffold1105size35898.g11042.t1"/>
    </source>
</evidence>
<keyword evidence="7" id="KW-0067">ATP-binding</keyword>
<keyword evidence="8 10" id="KW-1133">Transmembrane helix</keyword>
<keyword evidence="5" id="KW-0677">Repeat</keyword>
<protein>
    <submittedName>
        <fullName evidence="15">Uncharacterized protein</fullName>
    </submittedName>
</protein>
<evidence type="ECO:0000259" key="12">
    <source>
        <dbReference type="PROSITE" id="PS50893"/>
    </source>
</evidence>
<proteinExistence type="inferred from homology"/>
<dbReference type="GO" id="GO:0005886">
    <property type="term" value="C:plasma membrane"/>
    <property type="evidence" value="ECO:0007669"/>
    <property type="project" value="TreeGrafter"/>
</dbReference>
<dbReference type="InterPro" id="IPR027417">
    <property type="entry name" value="P-loop_NTPase"/>
</dbReference>
<dbReference type="InterPro" id="IPR011527">
    <property type="entry name" value="ABC1_TM_dom"/>
</dbReference>
<feature type="domain" description="ABC transmembrane type-1" evidence="13">
    <location>
        <begin position="592"/>
        <end position="684"/>
    </location>
</feature>
<feature type="transmembrane region" description="Helical" evidence="10">
    <location>
        <begin position="266"/>
        <end position="289"/>
    </location>
</feature>
<accession>A0A914UNP2</accession>
<dbReference type="InterPro" id="IPR003593">
    <property type="entry name" value="AAA+_ATPase"/>
</dbReference>
<dbReference type="SUPFAM" id="SSF90123">
    <property type="entry name" value="ABC transporter transmembrane region"/>
    <property type="match status" value="2"/>
</dbReference>
<feature type="chain" id="PRO_5037230648" evidence="11">
    <location>
        <begin position="16"/>
        <end position="705"/>
    </location>
</feature>
<evidence type="ECO:0000256" key="5">
    <source>
        <dbReference type="ARBA" id="ARBA00022737"/>
    </source>
</evidence>
<keyword evidence="6" id="KW-0547">Nucleotide-binding</keyword>
<evidence type="ECO:0000259" key="13">
    <source>
        <dbReference type="PROSITE" id="PS50929"/>
    </source>
</evidence>
<evidence type="ECO:0000256" key="6">
    <source>
        <dbReference type="ARBA" id="ARBA00022741"/>
    </source>
</evidence>
<evidence type="ECO:0000256" key="11">
    <source>
        <dbReference type="SAM" id="SignalP"/>
    </source>
</evidence>
<dbReference type="PROSITE" id="PS00211">
    <property type="entry name" value="ABC_TRANSPORTER_1"/>
    <property type="match status" value="1"/>
</dbReference>
<dbReference type="GO" id="GO:0005524">
    <property type="term" value="F:ATP binding"/>
    <property type="evidence" value="ECO:0007669"/>
    <property type="project" value="UniProtKB-KW"/>
</dbReference>
<dbReference type="WBParaSite" id="PSAMB.scaffold1105size35898.g11042.t1">
    <property type="protein sequence ID" value="PSAMB.scaffold1105size35898.g11042.t1"/>
    <property type="gene ID" value="PSAMB.scaffold1105size35898.g11042"/>
</dbReference>
<dbReference type="Pfam" id="PF00005">
    <property type="entry name" value="ABC_tran"/>
    <property type="match status" value="1"/>
</dbReference>
<evidence type="ECO:0000256" key="10">
    <source>
        <dbReference type="SAM" id="Phobius"/>
    </source>
</evidence>
<dbReference type="PANTHER" id="PTHR24222:SF76">
    <property type="entry name" value="MYCOBACTIN IMPORT ATP-BINDING_PERMEASE PROTEIN IRTB"/>
    <property type="match status" value="1"/>
</dbReference>
<dbReference type="InterPro" id="IPR039421">
    <property type="entry name" value="Type_1_exporter"/>
</dbReference>
<keyword evidence="14" id="KW-1185">Reference proteome</keyword>
<keyword evidence="11" id="KW-0732">Signal</keyword>
<dbReference type="GO" id="GO:0016887">
    <property type="term" value="F:ATP hydrolysis activity"/>
    <property type="evidence" value="ECO:0007669"/>
    <property type="project" value="InterPro"/>
</dbReference>
<feature type="transmembrane region" description="Helical" evidence="10">
    <location>
        <begin position="91"/>
        <end position="112"/>
    </location>
</feature>
<dbReference type="CDD" id="cd18577">
    <property type="entry name" value="ABC_6TM_Pgp_ABCB1_D1_like"/>
    <property type="match status" value="1"/>
</dbReference>
<dbReference type="PANTHER" id="PTHR24222">
    <property type="entry name" value="ABC TRANSPORTER B FAMILY"/>
    <property type="match status" value="1"/>
</dbReference>
<evidence type="ECO:0000256" key="1">
    <source>
        <dbReference type="ARBA" id="ARBA00004141"/>
    </source>
</evidence>
<keyword evidence="4 10" id="KW-0812">Transmembrane</keyword>
<organism evidence="14 15">
    <name type="scientific">Plectus sambesii</name>
    <dbReference type="NCBI Taxonomy" id="2011161"/>
    <lineage>
        <taxon>Eukaryota</taxon>
        <taxon>Metazoa</taxon>
        <taxon>Ecdysozoa</taxon>
        <taxon>Nematoda</taxon>
        <taxon>Chromadorea</taxon>
        <taxon>Plectida</taxon>
        <taxon>Plectina</taxon>
        <taxon>Plectoidea</taxon>
        <taxon>Plectidae</taxon>
        <taxon>Plectus</taxon>
    </lineage>
</organism>
<dbReference type="SMART" id="SM00382">
    <property type="entry name" value="AAA"/>
    <property type="match status" value="1"/>
</dbReference>
<dbReference type="FunFam" id="3.40.50.300:FF:000916">
    <property type="entry name" value="ABC transporter B family member 9"/>
    <property type="match status" value="1"/>
</dbReference>